<dbReference type="InterPro" id="IPR018376">
    <property type="entry name" value="Enoyl-CoA_hyd/isom_CS"/>
</dbReference>
<dbReference type="Pfam" id="PF00378">
    <property type="entry name" value="ECH_1"/>
    <property type="match status" value="1"/>
</dbReference>
<dbReference type="GO" id="GO:0004300">
    <property type="term" value="F:enoyl-CoA hydratase activity"/>
    <property type="evidence" value="ECO:0007669"/>
    <property type="project" value="UniProtKB-EC"/>
</dbReference>
<keyword evidence="8" id="KW-0413">Isomerase</keyword>
<dbReference type="Gene3D" id="1.10.12.10">
    <property type="entry name" value="Lyase 2-enoyl-coa Hydratase, Chain A, domain 2"/>
    <property type="match status" value="1"/>
</dbReference>
<gene>
    <name evidence="8" type="ORF">EH165_06585</name>
</gene>
<dbReference type="OrthoDB" id="8452484at2"/>
<protein>
    <recommendedName>
        <fullName evidence="2">enoyl-CoA hydratase</fullName>
        <ecNumber evidence="2">4.2.1.17</ecNumber>
    </recommendedName>
</protein>
<keyword evidence="4" id="KW-0456">Lyase</keyword>
<dbReference type="KEGG" id="nak:EH165_06585"/>
<dbReference type="Gene3D" id="3.90.226.10">
    <property type="entry name" value="2-enoyl-CoA Hydratase, Chain A, domain 1"/>
    <property type="match status" value="1"/>
</dbReference>
<evidence type="ECO:0000256" key="3">
    <source>
        <dbReference type="ARBA" id="ARBA00023098"/>
    </source>
</evidence>
<keyword evidence="3" id="KW-0443">Lipid metabolism</keyword>
<comment type="similarity">
    <text evidence="1 7">Belongs to the enoyl-CoA hydratase/isomerase family.</text>
</comment>
<dbReference type="GO" id="GO:0016853">
    <property type="term" value="F:isomerase activity"/>
    <property type="evidence" value="ECO:0007669"/>
    <property type="project" value="UniProtKB-KW"/>
</dbReference>
<dbReference type="InterPro" id="IPR001753">
    <property type="entry name" value="Enoyl-CoA_hydra/iso"/>
</dbReference>
<evidence type="ECO:0000313" key="8">
    <source>
        <dbReference type="EMBL" id="AZI57866.1"/>
    </source>
</evidence>
<dbReference type="FunFam" id="1.10.12.10:FF:000001">
    <property type="entry name" value="Probable enoyl-CoA hydratase, mitochondrial"/>
    <property type="match status" value="1"/>
</dbReference>
<dbReference type="InterPro" id="IPR014748">
    <property type="entry name" value="Enoyl-CoA_hydra_C"/>
</dbReference>
<keyword evidence="9" id="KW-1185">Reference proteome</keyword>
<evidence type="ECO:0000256" key="6">
    <source>
        <dbReference type="ARBA" id="ARBA00023717"/>
    </source>
</evidence>
<dbReference type="SUPFAM" id="SSF52096">
    <property type="entry name" value="ClpP/crotonase"/>
    <property type="match status" value="1"/>
</dbReference>
<accession>A0A3G8ZV26</accession>
<dbReference type="EMBL" id="CP034170">
    <property type="protein sequence ID" value="AZI57866.1"/>
    <property type="molecule type" value="Genomic_DNA"/>
</dbReference>
<evidence type="ECO:0000313" key="9">
    <source>
        <dbReference type="Proteomes" id="UP000268084"/>
    </source>
</evidence>
<dbReference type="AlphaFoldDB" id="A0A3G8ZV26"/>
<name>A0A3G8ZV26_9ACTN</name>
<dbReference type="Proteomes" id="UP000268084">
    <property type="component" value="Chromosome"/>
</dbReference>
<dbReference type="PANTHER" id="PTHR11941:SF169">
    <property type="entry name" value="(7AS)-7A-METHYL-1,5-DIOXO-2,3,5,6,7,7A-HEXAHYDRO-1H-INDENE-CARBOXYL-COA HYDROLASE"/>
    <property type="match status" value="1"/>
</dbReference>
<dbReference type="RefSeq" id="WP_124798669.1">
    <property type="nucleotide sequence ID" value="NZ_CP034170.1"/>
</dbReference>
<organism evidence="8 9">
    <name type="scientific">Nakamurella antarctica</name>
    <dbReference type="NCBI Taxonomy" id="1902245"/>
    <lineage>
        <taxon>Bacteria</taxon>
        <taxon>Bacillati</taxon>
        <taxon>Actinomycetota</taxon>
        <taxon>Actinomycetes</taxon>
        <taxon>Nakamurellales</taxon>
        <taxon>Nakamurellaceae</taxon>
        <taxon>Nakamurella</taxon>
    </lineage>
</organism>
<proteinExistence type="inferred from homology"/>
<dbReference type="GO" id="GO:0006635">
    <property type="term" value="P:fatty acid beta-oxidation"/>
    <property type="evidence" value="ECO:0007669"/>
    <property type="project" value="TreeGrafter"/>
</dbReference>
<evidence type="ECO:0000256" key="7">
    <source>
        <dbReference type="RuleBase" id="RU003707"/>
    </source>
</evidence>
<dbReference type="PROSITE" id="PS00166">
    <property type="entry name" value="ENOYL_COA_HYDRATASE"/>
    <property type="match status" value="1"/>
</dbReference>
<evidence type="ECO:0000256" key="1">
    <source>
        <dbReference type="ARBA" id="ARBA00005254"/>
    </source>
</evidence>
<dbReference type="CDD" id="cd06558">
    <property type="entry name" value="crotonase-like"/>
    <property type="match status" value="1"/>
</dbReference>
<reference evidence="8 9" key="2">
    <citation type="submission" date="2018-12" db="EMBL/GenBank/DDBJ databases">
        <title>Nakamurella antarcticus sp. nov., isolated from Antarctica South Shetland Islands soil.</title>
        <authorList>
            <person name="Peng F."/>
        </authorList>
    </citation>
    <scope>NUCLEOTIDE SEQUENCE [LARGE SCALE GENOMIC DNA]</scope>
    <source>
        <strain evidence="8 9">S14-144</strain>
    </source>
</reference>
<dbReference type="PANTHER" id="PTHR11941">
    <property type="entry name" value="ENOYL-COA HYDRATASE-RELATED"/>
    <property type="match status" value="1"/>
</dbReference>
<reference evidence="8 9" key="1">
    <citation type="submission" date="2018-11" db="EMBL/GenBank/DDBJ databases">
        <authorList>
            <person name="Da X."/>
        </authorList>
    </citation>
    <scope>NUCLEOTIDE SEQUENCE [LARGE SCALE GENOMIC DNA]</scope>
    <source>
        <strain evidence="8 9">S14-144</strain>
    </source>
</reference>
<dbReference type="EC" id="4.2.1.17" evidence="2"/>
<dbReference type="InterPro" id="IPR029045">
    <property type="entry name" value="ClpP/crotonase-like_dom_sf"/>
</dbReference>
<evidence type="ECO:0000256" key="4">
    <source>
        <dbReference type="ARBA" id="ARBA00023239"/>
    </source>
</evidence>
<comment type="catalytic activity">
    <reaction evidence="5">
        <text>a (3S)-3-hydroxyacyl-CoA = a (2E)-enoyl-CoA + H2O</text>
        <dbReference type="Rhea" id="RHEA:16105"/>
        <dbReference type="ChEBI" id="CHEBI:15377"/>
        <dbReference type="ChEBI" id="CHEBI:57318"/>
        <dbReference type="ChEBI" id="CHEBI:58856"/>
        <dbReference type="EC" id="4.2.1.17"/>
    </reaction>
</comment>
<evidence type="ECO:0000256" key="5">
    <source>
        <dbReference type="ARBA" id="ARBA00023709"/>
    </source>
</evidence>
<comment type="catalytic activity">
    <reaction evidence="6">
        <text>a 4-saturated-(3S)-3-hydroxyacyl-CoA = a (3E)-enoyl-CoA + H2O</text>
        <dbReference type="Rhea" id="RHEA:20724"/>
        <dbReference type="ChEBI" id="CHEBI:15377"/>
        <dbReference type="ChEBI" id="CHEBI:58521"/>
        <dbReference type="ChEBI" id="CHEBI:137480"/>
        <dbReference type="EC" id="4.2.1.17"/>
    </reaction>
</comment>
<evidence type="ECO:0000256" key="2">
    <source>
        <dbReference type="ARBA" id="ARBA00012076"/>
    </source>
</evidence>
<sequence>MTGFVRLEILDAVGIIRLDRPPVNAINSAMHGELSAAVRAAAQNPEVRAVVVYGGERAFAAGADIKEMASKSAAEMSLYGGDLTGAVDALARLAKPVIAAVTGYALGGGCEIALAADFRVVAQDSVLGLPEITLGVIPGAGGTQRLPRIVGVTKAKEMIFGGRPVTGVEAVAIGLASRAVPADQVYSEALSWAQQLARGATAAIAAAKLAIDSGLDGDIATGLRIEAAVFAGLFATEDQKTGMRSFIESGPGKATFSGR</sequence>
<dbReference type="FunFam" id="3.90.226.10:FF:000009">
    <property type="entry name" value="Carnitinyl-CoA dehydratase"/>
    <property type="match status" value="1"/>
</dbReference>